<organism evidence="2 3">
    <name type="scientific">Nocardioides aurantiacus</name>
    <dbReference type="NCBI Taxonomy" id="86796"/>
    <lineage>
        <taxon>Bacteria</taxon>
        <taxon>Bacillati</taxon>
        <taxon>Actinomycetota</taxon>
        <taxon>Actinomycetes</taxon>
        <taxon>Propionibacteriales</taxon>
        <taxon>Nocardioidaceae</taxon>
        <taxon>Nocardioides</taxon>
    </lineage>
</organism>
<keyword evidence="3" id="KW-1185">Reference proteome</keyword>
<keyword evidence="1" id="KW-0812">Transmembrane</keyword>
<reference evidence="2 3" key="1">
    <citation type="submission" date="2018-11" db="EMBL/GenBank/DDBJ databases">
        <title>Sequencing the genomes of 1000 actinobacteria strains.</title>
        <authorList>
            <person name="Klenk H.-P."/>
        </authorList>
    </citation>
    <scope>NUCLEOTIDE SEQUENCE [LARGE SCALE GENOMIC DNA]</scope>
    <source>
        <strain evidence="2 3">DSM 12652</strain>
    </source>
</reference>
<dbReference type="AlphaFoldDB" id="A0A3N2CZ36"/>
<dbReference type="Proteomes" id="UP000281738">
    <property type="component" value="Unassembled WGS sequence"/>
</dbReference>
<comment type="caution">
    <text evidence="2">The sequence shown here is derived from an EMBL/GenBank/DDBJ whole genome shotgun (WGS) entry which is preliminary data.</text>
</comment>
<sequence>MSDGAVAALATGVLVWAFGAAFLVERPLQRLAVRASRNRPGRMVALVLALHLGLLLLWLVVAVAAGIIYGRTGSYPAMGFVVVPMLLLSAPVTLCFLPSAHGGAGTTLRREVRSQGGSAATARAMYWTGGVFAFVEMGDRVPDVLRLLPQRLRPAPTLGP</sequence>
<accession>A0A3N2CZ36</accession>
<gene>
    <name evidence="2" type="ORF">EDD33_3701</name>
</gene>
<proteinExistence type="predicted"/>
<dbReference type="EMBL" id="RKHO01000001">
    <property type="protein sequence ID" value="ROR92801.1"/>
    <property type="molecule type" value="Genomic_DNA"/>
</dbReference>
<feature type="transmembrane region" description="Helical" evidence="1">
    <location>
        <begin position="75"/>
        <end position="100"/>
    </location>
</feature>
<feature type="transmembrane region" description="Helical" evidence="1">
    <location>
        <begin position="6"/>
        <end position="24"/>
    </location>
</feature>
<protein>
    <submittedName>
        <fullName evidence="2">Uncharacterized protein</fullName>
    </submittedName>
</protein>
<keyword evidence="1" id="KW-1133">Transmembrane helix</keyword>
<feature type="transmembrane region" description="Helical" evidence="1">
    <location>
        <begin position="44"/>
        <end position="69"/>
    </location>
</feature>
<evidence type="ECO:0000313" key="2">
    <source>
        <dbReference type="EMBL" id="ROR92801.1"/>
    </source>
</evidence>
<dbReference type="RefSeq" id="WP_123392467.1">
    <property type="nucleotide sequence ID" value="NZ_RKHO01000001.1"/>
</dbReference>
<keyword evidence="1" id="KW-0472">Membrane</keyword>
<evidence type="ECO:0000313" key="3">
    <source>
        <dbReference type="Proteomes" id="UP000281738"/>
    </source>
</evidence>
<name>A0A3N2CZ36_9ACTN</name>
<evidence type="ECO:0000256" key="1">
    <source>
        <dbReference type="SAM" id="Phobius"/>
    </source>
</evidence>